<sequence>MTGFSIIIPVKEINDYLRESISYLLALDYEDYEVLILPNVEPVSLESKFVDERLKIIASGAVSPAIKRDMGAEQSKFE</sequence>
<proteinExistence type="predicted"/>
<organism evidence="1">
    <name type="scientific">marine metagenome</name>
    <dbReference type="NCBI Taxonomy" id="408172"/>
    <lineage>
        <taxon>unclassified sequences</taxon>
        <taxon>metagenomes</taxon>
        <taxon>ecological metagenomes</taxon>
    </lineage>
</organism>
<dbReference type="SUPFAM" id="SSF53448">
    <property type="entry name" value="Nucleotide-diphospho-sugar transferases"/>
    <property type="match status" value="1"/>
</dbReference>
<dbReference type="CDD" id="cd00761">
    <property type="entry name" value="Glyco_tranf_GTA_type"/>
    <property type="match status" value="1"/>
</dbReference>
<accession>A0A382NIH4</accession>
<gene>
    <name evidence="1" type="ORF">METZ01_LOCUS312931</name>
</gene>
<name>A0A382NIH4_9ZZZZ</name>
<evidence type="ECO:0008006" key="2">
    <source>
        <dbReference type="Google" id="ProtNLM"/>
    </source>
</evidence>
<reference evidence="1" key="1">
    <citation type="submission" date="2018-05" db="EMBL/GenBank/DDBJ databases">
        <authorList>
            <person name="Lanie J.A."/>
            <person name="Ng W.-L."/>
            <person name="Kazmierczak K.M."/>
            <person name="Andrzejewski T.M."/>
            <person name="Davidsen T.M."/>
            <person name="Wayne K.J."/>
            <person name="Tettelin H."/>
            <person name="Glass J.I."/>
            <person name="Rusch D."/>
            <person name="Podicherti R."/>
            <person name="Tsui H.-C.T."/>
            <person name="Winkler M.E."/>
        </authorList>
    </citation>
    <scope>NUCLEOTIDE SEQUENCE</scope>
</reference>
<dbReference type="InterPro" id="IPR029044">
    <property type="entry name" value="Nucleotide-diphossugar_trans"/>
</dbReference>
<feature type="non-terminal residue" evidence="1">
    <location>
        <position position="78"/>
    </location>
</feature>
<dbReference type="EMBL" id="UINC01100198">
    <property type="protein sequence ID" value="SVC60077.1"/>
    <property type="molecule type" value="Genomic_DNA"/>
</dbReference>
<dbReference type="AlphaFoldDB" id="A0A382NIH4"/>
<evidence type="ECO:0000313" key="1">
    <source>
        <dbReference type="EMBL" id="SVC60077.1"/>
    </source>
</evidence>
<protein>
    <recommendedName>
        <fullName evidence="2">Glycosyltransferase 2-like domain-containing protein</fullName>
    </recommendedName>
</protein>